<organism evidence="3 4">
    <name type="scientific">Spirosoma montaniterrae</name>
    <dbReference type="NCBI Taxonomy" id="1178516"/>
    <lineage>
        <taxon>Bacteria</taxon>
        <taxon>Pseudomonadati</taxon>
        <taxon>Bacteroidota</taxon>
        <taxon>Cytophagia</taxon>
        <taxon>Cytophagales</taxon>
        <taxon>Cytophagaceae</taxon>
        <taxon>Spirosoma</taxon>
    </lineage>
</organism>
<dbReference type="InterPro" id="IPR011051">
    <property type="entry name" value="RmlC_Cupin_sf"/>
</dbReference>
<dbReference type="EMBL" id="CP014263">
    <property type="protein sequence ID" value="AQG82432.1"/>
    <property type="molecule type" value="Genomic_DNA"/>
</dbReference>
<dbReference type="Gene3D" id="2.60.120.10">
    <property type="entry name" value="Jelly Rolls"/>
    <property type="match status" value="1"/>
</dbReference>
<dbReference type="InterPro" id="IPR013096">
    <property type="entry name" value="Cupin_2"/>
</dbReference>
<name>A0A1P9X469_9BACT</name>
<evidence type="ECO:0000259" key="2">
    <source>
        <dbReference type="Pfam" id="PF07883"/>
    </source>
</evidence>
<feature type="signal peptide" evidence="1">
    <location>
        <begin position="1"/>
        <end position="25"/>
    </location>
</feature>
<reference evidence="3 4" key="1">
    <citation type="submission" date="2016-01" db="EMBL/GenBank/DDBJ databases">
        <authorList>
            <person name="Oliw E.H."/>
        </authorList>
    </citation>
    <scope>NUCLEOTIDE SEQUENCE [LARGE SCALE GENOMIC DNA]</scope>
    <source>
        <strain evidence="3 4">DY10</strain>
    </source>
</reference>
<feature type="chain" id="PRO_5012230564" evidence="1">
    <location>
        <begin position="26"/>
        <end position="192"/>
    </location>
</feature>
<dbReference type="RefSeq" id="WP_077133924.1">
    <property type="nucleotide sequence ID" value="NZ_CP014263.1"/>
</dbReference>
<dbReference type="STRING" id="1178516.AWR27_10710"/>
<dbReference type="Proteomes" id="UP000187941">
    <property type="component" value="Chromosome"/>
</dbReference>
<dbReference type="SUPFAM" id="SSF51182">
    <property type="entry name" value="RmlC-like cupins"/>
    <property type="match status" value="1"/>
</dbReference>
<evidence type="ECO:0000313" key="4">
    <source>
        <dbReference type="Proteomes" id="UP000187941"/>
    </source>
</evidence>
<evidence type="ECO:0000313" key="3">
    <source>
        <dbReference type="EMBL" id="AQG82432.1"/>
    </source>
</evidence>
<protein>
    <submittedName>
        <fullName evidence="3">Cupin</fullName>
    </submittedName>
</protein>
<sequence>MKRTKFFQACLTASILLATPFRSLAHTVRTLRVSKGFKVDAGKDRFDKPISLLEGDTFSTKVSTKDTDGDLYMFESIRVKEGGPSHHVHFEQDEWWYVLQGQFLIKVGDEIHQAKAGDSVFGPRNIPHSFAKVGEGEGRLLMFFQPAGKMEEFFTKLSEGVSKNMTEPEQDAFREAHGFKRVGPPIKNFKKW</sequence>
<accession>A0A1P9X469</accession>
<proteinExistence type="predicted"/>
<keyword evidence="1" id="KW-0732">Signal</keyword>
<evidence type="ECO:0000256" key="1">
    <source>
        <dbReference type="SAM" id="SignalP"/>
    </source>
</evidence>
<dbReference type="AlphaFoldDB" id="A0A1P9X469"/>
<dbReference type="Pfam" id="PF07883">
    <property type="entry name" value="Cupin_2"/>
    <property type="match status" value="1"/>
</dbReference>
<dbReference type="OrthoDB" id="1423961at2"/>
<dbReference type="PANTHER" id="PTHR36440">
    <property type="entry name" value="PUTATIVE (AFU_ORTHOLOGUE AFUA_8G07350)-RELATED"/>
    <property type="match status" value="1"/>
</dbReference>
<keyword evidence="4" id="KW-1185">Reference proteome</keyword>
<dbReference type="InterPro" id="IPR014710">
    <property type="entry name" value="RmlC-like_jellyroll"/>
</dbReference>
<dbReference type="InterPro" id="IPR053146">
    <property type="entry name" value="QDO-like"/>
</dbReference>
<gene>
    <name evidence="3" type="ORF">AWR27_10710</name>
</gene>
<dbReference type="KEGG" id="smon:AWR27_10710"/>
<dbReference type="PANTHER" id="PTHR36440:SF1">
    <property type="entry name" value="PUTATIVE (AFU_ORTHOLOGUE AFUA_8G07350)-RELATED"/>
    <property type="match status" value="1"/>
</dbReference>
<feature type="domain" description="Cupin type-2" evidence="2">
    <location>
        <begin position="77"/>
        <end position="143"/>
    </location>
</feature>